<dbReference type="PANTHER" id="PTHR30175">
    <property type="entry name" value="PHOSPHOTRANSFERASE SYSTEM TRANSPORT PROTEIN"/>
    <property type="match status" value="1"/>
</dbReference>
<dbReference type="InterPro" id="IPR050558">
    <property type="entry name" value="PTS_Sugar-Specific_Components"/>
</dbReference>
<keyword evidence="1" id="KW-1133">Transmembrane helix</keyword>
<keyword evidence="1" id="KW-0472">Membrane</keyword>
<feature type="transmembrane region" description="Helical" evidence="1">
    <location>
        <begin position="43"/>
        <end position="74"/>
    </location>
</feature>
<dbReference type="GO" id="GO:0090589">
    <property type="term" value="F:protein-phosphocysteine-trehalose phosphotransferase system transporter activity"/>
    <property type="evidence" value="ECO:0007669"/>
    <property type="project" value="TreeGrafter"/>
</dbReference>
<evidence type="ECO:0000313" key="3">
    <source>
        <dbReference type="Proteomes" id="UP000186277"/>
    </source>
</evidence>
<keyword evidence="1" id="KW-0812">Transmembrane</keyword>
<name>A0A1Q5TS12_9GAMM</name>
<gene>
    <name evidence="2" type="ORF">Xentx_03050</name>
</gene>
<dbReference type="Proteomes" id="UP000186277">
    <property type="component" value="Unassembled WGS sequence"/>
</dbReference>
<evidence type="ECO:0000313" key="2">
    <source>
        <dbReference type="EMBL" id="OKP03012.1"/>
    </source>
</evidence>
<dbReference type="OrthoDB" id="92465at2"/>
<dbReference type="AlphaFoldDB" id="A0A1Q5TS12"/>
<reference evidence="2 3" key="1">
    <citation type="submission" date="2016-09" db="EMBL/GenBank/DDBJ databases">
        <title>Xenorhabdus thuongxuanensis sp. nov. and Xenorhabdus eapokensis sp. nov., isolated from Steinernema species.</title>
        <authorList>
            <person name="Kaempfer P."/>
            <person name="Tobias N.J."/>
            <person name="Phan Ke L."/>
            <person name="Bode H.B."/>
            <person name="Glaeser S.P."/>
        </authorList>
    </citation>
    <scope>NUCLEOTIDE SEQUENCE [LARGE SCALE GENOMIC DNA]</scope>
    <source>
        <strain evidence="2 3">30TX1</strain>
    </source>
</reference>
<comment type="caution">
    <text evidence="2">The sequence shown here is derived from an EMBL/GenBank/DDBJ whole genome shotgun (WGS) entry which is preliminary data.</text>
</comment>
<dbReference type="GO" id="GO:0015771">
    <property type="term" value="P:trehalose transport"/>
    <property type="evidence" value="ECO:0007669"/>
    <property type="project" value="TreeGrafter"/>
</dbReference>
<dbReference type="PANTHER" id="PTHR30175:SF1">
    <property type="entry name" value="PTS SYSTEM ARBUTIN-, CELLOBIOSE-, AND SALICIN-SPECIFIC EIIBC COMPONENT-RELATED"/>
    <property type="match status" value="1"/>
</dbReference>
<protein>
    <submittedName>
        <fullName evidence="2">PTS system, beta-glucoside-specific IIABC component</fullName>
    </submittedName>
</protein>
<accession>A0A1Q5TS12</accession>
<dbReference type="GO" id="GO:0009401">
    <property type="term" value="P:phosphoenolpyruvate-dependent sugar phosphotransferase system"/>
    <property type="evidence" value="ECO:0007669"/>
    <property type="project" value="TreeGrafter"/>
</dbReference>
<evidence type="ECO:0000256" key="1">
    <source>
        <dbReference type="SAM" id="Phobius"/>
    </source>
</evidence>
<dbReference type="GO" id="GO:0005886">
    <property type="term" value="C:plasma membrane"/>
    <property type="evidence" value="ECO:0007669"/>
    <property type="project" value="TreeGrafter"/>
</dbReference>
<dbReference type="RefSeq" id="WP_074021182.1">
    <property type="nucleotide sequence ID" value="NZ_CAWMWP010000052.1"/>
</dbReference>
<organism evidence="2 3">
    <name type="scientific">Xenorhabdus thuongxuanensis</name>
    <dbReference type="NCBI Taxonomy" id="1873484"/>
    <lineage>
        <taxon>Bacteria</taxon>
        <taxon>Pseudomonadati</taxon>
        <taxon>Pseudomonadota</taxon>
        <taxon>Gammaproteobacteria</taxon>
        <taxon>Enterobacterales</taxon>
        <taxon>Morganellaceae</taxon>
        <taxon>Xenorhabdus</taxon>
    </lineage>
</organism>
<sequence length="110" mass="12270">MIGNQVKEVYQVIQQVLAPPDETSLMTNPTGKRDNLFNHFIDIISGIFTPFLGVMAASGILKGLLAVAIAFHWLTLDSGTYRIWYAASDSLFYCYLPSSEWGWQIDPLGL</sequence>
<dbReference type="EMBL" id="MKGR01000028">
    <property type="protein sequence ID" value="OKP03012.1"/>
    <property type="molecule type" value="Genomic_DNA"/>
</dbReference>
<keyword evidence="3" id="KW-1185">Reference proteome</keyword>
<proteinExistence type="predicted"/>